<name>A0ABP9IKC8_9ACTN</name>
<protein>
    <submittedName>
        <fullName evidence="3">NAD(P)H-dependent oxidoreductase</fullName>
    </submittedName>
</protein>
<feature type="domain" description="NADPH-dependent FMN reductase-like" evidence="2">
    <location>
        <begin position="65"/>
        <end position="207"/>
    </location>
</feature>
<sequence>MNTATAETTAPVSPPAAGSEAAPDSASASDPVLPASASVSGSVPVPAPGPLAAPAASAVPEAPVRVTVVVGSDREGRFGPVVADWLLERIAERDDFAVEVVDVAAASLPTALSHDPSPSVAAALAKVSPALDAADAFVVLTPEYNHSFPAGLKNLIDRHFTEWRAKPVALVSYGGISGGLRAAEHLRQVFAELHAVTVRDTVSFHGAAGAFDPGGRPRDPAGPSAAATAMLDQLAWWARALREAKERRPYAG</sequence>
<dbReference type="Pfam" id="PF03358">
    <property type="entry name" value="FMN_red"/>
    <property type="match status" value="1"/>
</dbReference>
<feature type="region of interest" description="Disordered" evidence="1">
    <location>
        <begin position="1"/>
        <end position="44"/>
    </location>
</feature>
<dbReference type="Gene3D" id="3.40.50.360">
    <property type="match status" value="1"/>
</dbReference>
<reference evidence="4" key="1">
    <citation type="journal article" date="2019" name="Int. J. Syst. Evol. Microbiol.">
        <title>The Global Catalogue of Microorganisms (GCM) 10K type strain sequencing project: providing services to taxonomists for standard genome sequencing and annotation.</title>
        <authorList>
            <consortium name="The Broad Institute Genomics Platform"/>
            <consortium name="The Broad Institute Genome Sequencing Center for Infectious Disease"/>
            <person name="Wu L."/>
            <person name="Ma J."/>
        </authorList>
    </citation>
    <scope>NUCLEOTIDE SEQUENCE [LARGE SCALE GENOMIC DNA]</scope>
    <source>
        <strain evidence="4">JCM 18409</strain>
    </source>
</reference>
<accession>A0ABP9IKC8</accession>
<comment type="caution">
    <text evidence="3">The sequence shown here is derived from an EMBL/GenBank/DDBJ whole genome shotgun (WGS) entry which is preliminary data.</text>
</comment>
<dbReference type="Proteomes" id="UP001501759">
    <property type="component" value="Unassembled WGS sequence"/>
</dbReference>
<evidence type="ECO:0000313" key="4">
    <source>
        <dbReference type="Proteomes" id="UP001501759"/>
    </source>
</evidence>
<dbReference type="EMBL" id="BAABKB010000002">
    <property type="protein sequence ID" value="GAA4999350.1"/>
    <property type="molecule type" value="Genomic_DNA"/>
</dbReference>
<organism evidence="3 4">
    <name type="scientific">Streptomyces siamensis</name>
    <dbReference type="NCBI Taxonomy" id="1274986"/>
    <lineage>
        <taxon>Bacteria</taxon>
        <taxon>Bacillati</taxon>
        <taxon>Actinomycetota</taxon>
        <taxon>Actinomycetes</taxon>
        <taxon>Kitasatosporales</taxon>
        <taxon>Streptomycetaceae</taxon>
        <taxon>Streptomyces</taxon>
    </lineage>
</organism>
<gene>
    <name evidence="3" type="ORF">GCM10023335_12110</name>
</gene>
<keyword evidence="4" id="KW-1185">Reference proteome</keyword>
<proteinExistence type="predicted"/>
<evidence type="ECO:0000259" key="2">
    <source>
        <dbReference type="Pfam" id="PF03358"/>
    </source>
</evidence>
<evidence type="ECO:0000256" key="1">
    <source>
        <dbReference type="SAM" id="MobiDB-lite"/>
    </source>
</evidence>
<dbReference type="InterPro" id="IPR029039">
    <property type="entry name" value="Flavoprotein-like_sf"/>
</dbReference>
<dbReference type="RefSeq" id="WP_345642294.1">
    <property type="nucleotide sequence ID" value="NZ_BAABKB010000002.1"/>
</dbReference>
<feature type="compositionally biased region" description="Low complexity" evidence="1">
    <location>
        <begin position="15"/>
        <end position="44"/>
    </location>
</feature>
<dbReference type="PANTHER" id="PTHR30543:SF21">
    <property type="entry name" value="NAD(P)H-DEPENDENT FMN REDUCTASE LOT6"/>
    <property type="match status" value="1"/>
</dbReference>
<evidence type="ECO:0000313" key="3">
    <source>
        <dbReference type="EMBL" id="GAA4999350.1"/>
    </source>
</evidence>
<dbReference type="SUPFAM" id="SSF52218">
    <property type="entry name" value="Flavoproteins"/>
    <property type="match status" value="1"/>
</dbReference>
<dbReference type="InterPro" id="IPR050712">
    <property type="entry name" value="NAD(P)H-dep_reductase"/>
</dbReference>
<dbReference type="PANTHER" id="PTHR30543">
    <property type="entry name" value="CHROMATE REDUCTASE"/>
    <property type="match status" value="1"/>
</dbReference>
<dbReference type="InterPro" id="IPR005025">
    <property type="entry name" value="FMN_Rdtase-like_dom"/>
</dbReference>